<dbReference type="Proteomes" id="UP001165296">
    <property type="component" value="Unassembled WGS sequence"/>
</dbReference>
<dbReference type="InterPro" id="IPR004839">
    <property type="entry name" value="Aminotransferase_I/II_large"/>
</dbReference>
<evidence type="ECO:0000256" key="1">
    <source>
        <dbReference type="ARBA" id="ARBA00001933"/>
    </source>
</evidence>
<dbReference type="SUPFAM" id="SSF53383">
    <property type="entry name" value="PLP-dependent transferases"/>
    <property type="match status" value="1"/>
</dbReference>
<name>A0ABS8AZI2_9BACT</name>
<dbReference type="InterPro" id="IPR015421">
    <property type="entry name" value="PyrdxlP-dep_Trfase_major"/>
</dbReference>
<keyword evidence="3" id="KW-0808">Transferase</keyword>
<dbReference type="Pfam" id="PF00155">
    <property type="entry name" value="Aminotran_1_2"/>
    <property type="match status" value="1"/>
</dbReference>
<comment type="cofactor">
    <cofactor evidence="1">
        <name>pyridoxal 5'-phosphate</name>
        <dbReference type="ChEBI" id="CHEBI:597326"/>
    </cofactor>
</comment>
<dbReference type="CDD" id="cd00609">
    <property type="entry name" value="AAT_like"/>
    <property type="match status" value="1"/>
</dbReference>
<dbReference type="PANTHER" id="PTHR42790">
    <property type="entry name" value="AMINOTRANSFERASE"/>
    <property type="match status" value="1"/>
</dbReference>
<dbReference type="EMBL" id="JAJADR010000017">
    <property type="protein sequence ID" value="MCB2411217.1"/>
    <property type="molecule type" value="Genomic_DNA"/>
</dbReference>
<keyword evidence="4" id="KW-0663">Pyridoxal phosphate</keyword>
<reference evidence="6" key="1">
    <citation type="submission" date="2021-10" db="EMBL/GenBank/DDBJ databases">
        <authorList>
            <person name="Dean J.D."/>
            <person name="Kim M.K."/>
            <person name="Newey C.N."/>
            <person name="Stoker T.S."/>
            <person name="Thompson D.W."/>
            <person name="Grose J.H."/>
        </authorList>
    </citation>
    <scope>NUCLEOTIDE SEQUENCE</scope>
    <source>
        <strain evidence="6">BT178</strain>
    </source>
</reference>
<feature type="domain" description="Aminotransferase class I/classII large" evidence="5">
    <location>
        <begin position="94"/>
        <end position="426"/>
    </location>
</feature>
<comment type="caution">
    <text evidence="6">The sequence shown here is derived from an EMBL/GenBank/DDBJ whole genome shotgun (WGS) entry which is preliminary data.</text>
</comment>
<evidence type="ECO:0000256" key="2">
    <source>
        <dbReference type="ARBA" id="ARBA00022576"/>
    </source>
</evidence>
<dbReference type="InterPro" id="IPR015422">
    <property type="entry name" value="PyrdxlP-dep_Trfase_small"/>
</dbReference>
<evidence type="ECO:0000313" key="7">
    <source>
        <dbReference type="Proteomes" id="UP001165296"/>
    </source>
</evidence>
<dbReference type="Gene3D" id="3.90.1150.10">
    <property type="entry name" value="Aspartate Aminotransferase, domain 1"/>
    <property type="match status" value="1"/>
</dbReference>
<evidence type="ECO:0000256" key="3">
    <source>
        <dbReference type="ARBA" id="ARBA00022679"/>
    </source>
</evidence>
<dbReference type="RefSeq" id="WP_226180862.1">
    <property type="nucleotide sequence ID" value="NZ_JAJADR010000017.1"/>
</dbReference>
<dbReference type="GO" id="GO:0008483">
    <property type="term" value="F:transaminase activity"/>
    <property type="evidence" value="ECO:0007669"/>
    <property type="project" value="UniProtKB-KW"/>
</dbReference>
<sequence>MILPNPTEALTLNPLLNAITEDVMGFLNEIQLNYPQAISLASGRPDENYFNIEEFPEYFGIYVDWLATSSGQEPEKIRKSLGQYNRAKGIINDLVVRYLAKDEQIEVAPEDTLITVGTQEAMVITITTLCNRENDVILIEDPAYVGITHLSIIAGYQVEPVPVDGNGISLLKLEEKILACQARGKNVKLVYVIPDYQNPTGNAMPLENRHRLLELADTYGFLILEDNAYGEFAYQADTPLTLKALDNNKRVIYLRSLSKTLYPSLRLGVLVANQQVEHGGQLVALSDLLAKTKGYITVNTPSITQAVFGGILVKNNFSLKKINEPKIAAIKAKRDQLLASFNEYLTGENNAWAKGISWNIPQGGFFITIFVPFAVTKEEVIICAEQHGLIFTPMSFFYLHEGGKQQIRLAFSNVSEEEINTAVYRLAEYFKTKLHLTQ</sequence>
<dbReference type="Gene3D" id="3.40.640.10">
    <property type="entry name" value="Type I PLP-dependent aspartate aminotransferase-like (Major domain)"/>
    <property type="match status" value="1"/>
</dbReference>
<dbReference type="PANTHER" id="PTHR42790:SF19">
    <property type="entry name" value="KYNURENINE_ALPHA-AMINOADIPATE AMINOTRANSFERASE, MITOCHONDRIAL"/>
    <property type="match status" value="1"/>
</dbReference>
<protein>
    <submittedName>
        <fullName evidence="6">PLP-dependent aminotransferase family protein</fullName>
    </submittedName>
</protein>
<evidence type="ECO:0000259" key="5">
    <source>
        <dbReference type="Pfam" id="PF00155"/>
    </source>
</evidence>
<organism evidence="6 7">
    <name type="scientific">Hymenobacter lucidus</name>
    <dbReference type="NCBI Taxonomy" id="2880930"/>
    <lineage>
        <taxon>Bacteria</taxon>
        <taxon>Pseudomonadati</taxon>
        <taxon>Bacteroidota</taxon>
        <taxon>Cytophagia</taxon>
        <taxon>Cytophagales</taxon>
        <taxon>Hymenobacteraceae</taxon>
        <taxon>Hymenobacter</taxon>
    </lineage>
</organism>
<keyword evidence="7" id="KW-1185">Reference proteome</keyword>
<dbReference type="InterPro" id="IPR050859">
    <property type="entry name" value="Class-I_PLP-dep_aminotransf"/>
</dbReference>
<keyword evidence="2 6" id="KW-0032">Aminotransferase</keyword>
<evidence type="ECO:0000256" key="4">
    <source>
        <dbReference type="ARBA" id="ARBA00022898"/>
    </source>
</evidence>
<proteinExistence type="predicted"/>
<gene>
    <name evidence="6" type="ORF">LGH74_24730</name>
</gene>
<accession>A0ABS8AZI2</accession>
<dbReference type="InterPro" id="IPR015424">
    <property type="entry name" value="PyrdxlP-dep_Trfase"/>
</dbReference>
<evidence type="ECO:0000313" key="6">
    <source>
        <dbReference type="EMBL" id="MCB2411217.1"/>
    </source>
</evidence>